<dbReference type="HOGENOM" id="CLU_3047185_0_0_4"/>
<sequence>MHNHQSITLAGVLERALVGRLDPDRLVPAMQAGWALSRPGPDVNISKVLHALDYNTSQS</sequence>
<accession>V8QX23</accession>
<evidence type="ECO:0000313" key="2">
    <source>
        <dbReference type="Proteomes" id="UP000018733"/>
    </source>
</evidence>
<keyword evidence="2" id="KW-1185">Reference proteome</keyword>
<dbReference type="AlphaFoldDB" id="V8QX23"/>
<name>V8QX23_9BURK</name>
<reference evidence="1 2" key="1">
    <citation type="journal article" date="2014" name="Genome Announc.">
        <title>Draft Genome Sequence of Advenella kashmirensis Strain W13003, a Polycyclic Aromatic Hydrocarbon-Degrading Bacterium.</title>
        <authorList>
            <person name="Wang X."/>
            <person name="Jin D."/>
            <person name="Zhou L."/>
            <person name="Wu L."/>
            <person name="An W."/>
            <person name="Zhao L."/>
        </authorList>
    </citation>
    <scope>NUCLEOTIDE SEQUENCE [LARGE SCALE GENOMIC DNA]</scope>
    <source>
        <strain evidence="1 2">W13003</strain>
    </source>
</reference>
<protein>
    <submittedName>
        <fullName evidence="1">Uncharacterized protein</fullName>
    </submittedName>
</protein>
<gene>
    <name evidence="1" type="ORF">W822_01545</name>
</gene>
<dbReference type="Proteomes" id="UP000018733">
    <property type="component" value="Unassembled WGS sequence"/>
</dbReference>
<comment type="caution">
    <text evidence="1">The sequence shown here is derived from an EMBL/GenBank/DDBJ whole genome shotgun (WGS) entry which is preliminary data.</text>
</comment>
<dbReference type="EMBL" id="AYXT01000001">
    <property type="protein sequence ID" value="ETF03913.1"/>
    <property type="molecule type" value="Genomic_DNA"/>
</dbReference>
<evidence type="ECO:0000313" key="1">
    <source>
        <dbReference type="EMBL" id="ETF03913.1"/>
    </source>
</evidence>
<proteinExistence type="predicted"/>
<organism evidence="1 2">
    <name type="scientific">Advenella kashmirensis W13003</name>
    <dbReference type="NCBI Taxonomy" id="1424334"/>
    <lineage>
        <taxon>Bacteria</taxon>
        <taxon>Pseudomonadati</taxon>
        <taxon>Pseudomonadota</taxon>
        <taxon>Betaproteobacteria</taxon>
        <taxon>Burkholderiales</taxon>
        <taxon>Alcaligenaceae</taxon>
    </lineage>
</organism>